<evidence type="ECO:0000313" key="7">
    <source>
        <dbReference type="Proteomes" id="UP001500929"/>
    </source>
</evidence>
<dbReference type="PROSITE" id="PS51077">
    <property type="entry name" value="HTH_ICLR"/>
    <property type="match status" value="1"/>
</dbReference>
<proteinExistence type="predicted"/>
<gene>
    <name evidence="6" type="ORF">GCM10009851_29970</name>
</gene>
<name>A0ABP5QSC1_9MICO</name>
<feature type="domain" description="HTH iclR-type" evidence="4">
    <location>
        <begin position="7"/>
        <end position="69"/>
    </location>
</feature>
<dbReference type="Proteomes" id="UP001500929">
    <property type="component" value="Unassembled WGS sequence"/>
</dbReference>
<evidence type="ECO:0000256" key="1">
    <source>
        <dbReference type="ARBA" id="ARBA00023015"/>
    </source>
</evidence>
<dbReference type="EMBL" id="BAAAQY010000009">
    <property type="protein sequence ID" value="GAA2242670.1"/>
    <property type="molecule type" value="Genomic_DNA"/>
</dbReference>
<dbReference type="PROSITE" id="PS51078">
    <property type="entry name" value="ICLR_ED"/>
    <property type="match status" value="1"/>
</dbReference>
<dbReference type="PANTHER" id="PTHR30136:SF7">
    <property type="entry name" value="HTH-TYPE TRANSCRIPTIONAL REGULATOR KDGR-RELATED"/>
    <property type="match status" value="1"/>
</dbReference>
<evidence type="ECO:0000313" key="6">
    <source>
        <dbReference type="EMBL" id="GAA2242670.1"/>
    </source>
</evidence>
<dbReference type="Gene3D" id="1.10.10.10">
    <property type="entry name" value="Winged helix-like DNA-binding domain superfamily/Winged helix DNA-binding domain"/>
    <property type="match status" value="1"/>
</dbReference>
<dbReference type="InterPro" id="IPR014757">
    <property type="entry name" value="Tscrpt_reg_IclR_C"/>
</dbReference>
<evidence type="ECO:0000259" key="5">
    <source>
        <dbReference type="PROSITE" id="PS51078"/>
    </source>
</evidence>
<dbReference type="InterPro" id="IPR050707">
    <property type="entry name" value="HTH_MetabolicPath_Reg"/>
</dbReference>
<dbReference type="InterPro" id="IPR036390">
    <property type="entry name" value="WH_DNA-bd_sf"/>
</dbReference>
<dbReference type="SUPFAM" id="SSF55781">
    <property type="entry name" value="GAF domain-like"/>
    <property type="match status" value="1"/>
</dbReference>
<organism evidence="6 7">
    <name type="scientific">Herbiconiux moechotypicola</name>
    <dbReference type="NCBI Taxonomy" id="637393"/>
    <lineage>
        <taxon>Bacteria</taxon>
        <taxon>Bacillati</taxon>
        <taxon>Actinomycetota</taxon>
        <taxon>Actinomycetes</taxon>
        <taxon>Micrococcales</taxon>
        <taxon>Microbacteriaceae</taxon>
        <taxon>Herbiconiux</taxon>
    </lineage>
</organism>
<reference evidence="7" key="1">
    <citation type="journal article" date="2019" name="Int. J. Syst. Evol. Microbiol.">
        <title>The Global Catalogue of Microorganisms (GCM) 10K type strain sequencing project: providing services to taxonomists for standard genome sequencing and annotation.</title>
        <authorList>
            <consortium name="The Broad Institute Genomics Platform"/>
            <consortium name="The Broad Institute Genome Sequencing Center for Infectious Disease"/>
            <person name="Wu L."/>
            <person name="Ma J."/>
        </authorList>
    </citation>
    <scope>NUCLEOTIDE SEQUENCE [LARGE SCALE GENOMIC DNA]</scope>
    <source>
        <strain evidence="7">JCM 16117</strain>
    </source>
</reference>
<dbReference type="Pfam" id="PF09339">
    <property type="entry name" value="HTH_IclR"/>
    <property type="match status" value="1"/>
</dbReference>
<sequence length="234" mass="25184">MPPDYAVPALDKALDILEVLAALEGGLTQLEIAVAVERTPSQIFRVLTTLERRGYVHRDRQSGVYSLSLRLFELANRTEPVRTLVEAAAEPMRRLAEAAGQSCNLSVRDIDRVRVIAQVESPADFGFRVRVGAEFSLDDTATGAVLRAFDGGEGASELEARLIRELGYLERPDVRQPSITDLVFPVLGREGPDGPALAALTVPYVATSYSSVSSGTVIDAGREAVTLIGANLGY</sequence>
<dbReference type="SUPFAM" id="SSF46785">
    <property type="entry name" value="Winged helix' DNA-binding domain"/>
    <property type="match status" value="1"/>
</dbReference>
<dbReference type="InterPro" id="IPR029016">
    <property type="entry name" value="GAF-like_dom_sf"/>
</dbReference>
<dbReference type="PANTHER" id="PTHR30136">
    <property type="entry name" value="HELIX-TURN-HELIX TRANSCRIPTIONAL REGULATOR, ICLR FAMILY"/>
    <property type="match status" value="1"/>
</dbReference>
<dbReference type="Gene3D" id="3.30.450.40">
    <property type="match status" value="1"/>
</dbReference>
<feature type="domain" description="IclR-ED" evidence="5">
    <location>
        <begin position="70"/>
        <end position="234"/>
    </location>
</feature>
<keyword evidence="7" id="KW-1185">Reference proteome</keyword>
<evidence type="ECO:0000256" key="2">
    <source>
        <dbReference type="ARBA" id="ARBA00023125"/>
    </source>
</evidence>
<dbReference type="InterPro" id="IPR005471">
    <property type="entry name" value="Tscrpt_reg_IclR_N"/>
</dbReference>
<keyword evidence="2" id="KW-0238">DNA-binding</keyword>
<keyword evidence="1" id="KW-0805">Transcription regulation</keyword>
<evidence type="ECO:0000259" key="4">
    <source>
        <dbReference type="PROSITE" id="PS51077"/>
    </source>
</evidence>
<protein>
    <submittedName>
        <fullName evidence="6">IclR family transcriptional regulator</fullName>
    </submittedName>
</protein>
<accession>A0ABP5QSC1</accession>
<evidence type="ECO:0000256" key="3">
    <source>
        <dbReference type="ARBA" id="ARBA00023163"/>
    </source>
</evidence>
<keyword evidence="3" id="KW-0804">Transcription</keyword>
<dbReference type="SMART" id="SM00346">
    <property type="entry name" value="HTH_ICLR"/>
    <property type="match status" value="1"/>
</dbReference>
<dbReference type="InterPro" id="IPR036388">
    <property type="entry name" value="WH-like_DNA-bd_sf"/>
</dbReference>
<comment type="caution">
    <text evidence="6">The sequence shown here is derived from an EMBL/GenBank/DDBJ whole genome shotgun (WGS) entry which is preliminary data.</text>
</comment>
<dbReference type="RefSeq" id="WP_259480396.1">
    <property type="nucleotide sequence ID" value="NZ_BAAAQY010000009.1"/>
</dbReference>
<dbReference type="Pfam" id="PF01614">
    <property type="entry name" value="IclR_C"/>
    <property type="match status" value="1"/>
</dbReference>